<comment type="caution">
    <text evidence="1">The sequence shown here is derived from an EMBL/GenBank/DDBJ whole genome shotgun (WGS) entry which is preliminary data.</text>
</comment>
<protein>
    <submittedName>
        <fullName evidence="1">Uncharacterized protein</fullName>
    </submittedName>
</protein>
<gene>
    <name evidence="1" type="ORF">LCGC14_1501620</name>
</gene>
<dbReference type="EMBL" id="LAZR01010904">
    <property type="protein sequence ID" value="KKM64414.1"/>
    <property type="molecule type" value="Genomic_DNA"/>
</dbReference>
<dbReference type="AlphaFoldDB" id="A0A0F9J3Y8"/>
<sequence length="136" mass="15752">MVLRGERISNDPDLLDNIQAWYENNYNTCLLHSNLAFPLLKALSKAGDKLALKVFKDEIAKRIHSCYPPVILFLIKNGYLEFLNQEEKTTLFKSGEVLEKLLNAVLEVEEYPYKTIVEEIFDILIKKHNLSKLVEI</sequence>
<accession>A0A0F9J3Y8</accession>
<organism evidence="1">
    <name type="scientific">marine sediment metagenome</name>
    <dbReference type="NCBI Taxonomy" id="412755"/>
    <lineage>
        <taxon>unclassified sequences</taxon>
        <taxon>metagenomes</taxon>
        <taxon>ecological metagenomes</taxon>
    </lineage>
</organism>
<evidence type="ECO:0000313" key="1">
    <source>
        <dbReference type="EMBL" id="KKM64414.1"/>
    </source>
</evidence>
<name>A0A0F9J3Y8_9ZZZZ</name>
<reference evidence="1" key="1">
    <citation type="journal article" date="2015" name="Nature">
        <title>Complex archaea that bridge the gap between prokaryotes and eukaryotes.</title>
        <authorList>
            <person name="Spang A."/>
            <person name="Saw J.H."/>
            <person name="Jorgensen S.L."/>
            <person name="Zaremba-Niedzwiedzka K."/>
            <person name="Martijn J."/>
            <person name="Lind A.E."/>
            <person name="van Eijk R."/>
            <person name="Schleper C."/>
            <person name="Guy L."/>
            <person name="Ettema T.J."/>
        </authorList>
    </citation>
    <scope>NUCLEOTIDE SEQUENCE</scope>
</reference>
<proteinExistence type="predicted"/>